<evidence type="ECO:0000313" key="3">
    <source>
        <dbReference type="Proteomes" id="UP000324222"/>
    </source>
</evidence>
<keyword evidence="3" id="KW-1185">Reference proteome</keyword>
<dbReference type="EMBL" id="VSRR010141621">
    <property type="protein sequence ID" value="MPD04557.1"/>
    <property type="molecule type" value="Genomic_DNA"/>
</dbReference>
<dbReference type="GO" id="GO:0006508">
    <property type="term" value="P:proteolysis"/>
    <property type="evidence" value="ECO:0007669"/>
    <property type="project" value="InterPro"/>
</dbReference>
<evidence type="ECO:0000259" key="1">
    <source>
        <dbReference type="Pfam" id="PF00089"/>
    </source>
</evidence>
<dbReference type="OrthoDB" id="5979691at2759"/>
<accession>A0A5B7KD30</accession>
<evidence type="ECO:0000313" key="2">
    <source>
        <dbReference type="EMBL" id="MPD04557.1"/>
    </source>
</evidence>
<dbReference type="AlphaFoldDB" id="A0A5B7KD30"/>
<comment type="caution">
    <text evidence="2">The sequence shown here is derived from an EMBL/GenBank/DDBJ whole genome shotgun (WGS) entry which is preliminary data.</text>
</comment>
<name>A0A5B7KD30_PORTR</name>
<sequence>MITDPETYVYVCALKAEIEVSRYGESFVHHCGGAIISPHHVLTAAHCLQKGRSRHEYRIKVWTVSPPTYINEKIIYG</sequence>
<dbReference type="SUPFAM" id="SSF50494">
    <property type="entry name" value="Trypsin-like serine proteases"/>
    <property type="match status" value="1"/>
</dbReference>
<dbReference type="InterPro" id="IPR009003">
    <property type="entry name" value="Peptidase_S1_PA"/>
</dbReference>
<protein>
    <submittedName>
        <fullName evidence="2">Trypsin</fullName>
    </submittedName>
</protein>
<feature type="domain" description="Peptidase S1" evidence="1">
    <location>
        <begin position="23"/>
        <end position="62"/>
    </location>
</feature>
<reference evidence="2 3" key="1">
    <citation type="submission" date="2019-05" db="EMBL/GenBank/DDBJ databases">
        <title>Another draft genome of Portunus trituberculatus and its Hox gene families provides insights of decapod evolution.</title>
        <authorList>
            <person name="Jeong J.-H."/>
            <person name="Song I."/>
            <person name="Kim S."/>
            <person name="Choi T."/>
            <person name="Kim D."/>
            <person name="Ryu S."/>
            <person name="Kim W."/>
        </authorList>
    </citation>
    <scope>NUCLEOTIDE SEQUENCE [LARGE SCALE GENOMIC DNA]</scope>
    <source>
        <tissue evidence="2">Muscle</tissue>
    </source>
</reference>
<gene>
    <name evidence="2" type="primary">TRYP_14</name>
    <name evidence="2" type="ORF">E2C01_100251</name>
</gene>
<dbReference type="GO" id="GO:0004252">
    <property type="term" value="F:serine-type endopeptidase activity"/>
    <property type="evidence" value="ECO:0007669"/>
    <property type="project" value="InterPro"/>
</dbReference>
<dbReference type="Proteomes" id="UP000324222">
    <property type="component" value="Unassembled WGS sequence"/>
</dbReference>
<dbReference type="Pfam" id="PF00089">
    <property type="entry name" value="Trypsin"/>
    <property type="match status" value="1"/>
</dbReference>
<proteinExistence type="predicted"/>
<dbReference type="Gene3D" id="2.40.10.120">
    <property type="match status" value="1"/>
</dbReference>
<dbReference type="InterPro" id="IPR001254">
    <property type="entry name" value="Trypsin_dom"/>
</dbReference>
<organism evidence="2 3">
    <name type="scientific">Portunus trituberculatus</name>
    <name type="common">Swimming crab</name>
    <name type="synonym">Neptunus trituberculatus</name>
    <dbReference type="NCBI Taxonomy" id="210409"/>
    <lineage>
        <taxon>Eukaryota</taxon>
        <taxon>Metazoa</taxon>
        <taxon>Ecdysozoa</taxon>
        <taxon>Arthropoda</taxon>
        <taxon>Crustacea</taxon>
        <taxon>Multicrustacea</taxon>
        <taxon>Malacostraca</taxon>
        <taxon>Eumalacostraca</taxon>
        <taxon>Eucarida</taxon>
        <taxon>Decapoda</taxon>
        <taxon>Pleocyemata</taxon>
        <taxon>Brachyura</taxon>
        <taxon>Eubrachyura</taxon>
        <taxon>Portunoidea</taxon>
        <taxon>Portunidae</taxon>
        <taxon>Portuninae</taxon>
        <taxon>Portunus</taxon>
    </lineage>
</organism>